<feature type="non-terminal residue" evidence="1">
    <location>
        <position position="250"/>
    </location>
</feature>
<accession>A0A383AM89</accession>
<dbReference type="EMBL" id="UINC01193194">
    <property type="protein sequence ID" value="SVE08680.1"/>
    <property type="molecule type" value="Genomic_DNA"/>
</dbReference>
<organism evidence="1">
    <name type="scientific">marine metagenome</name>
    <dbReference type="NCBI Taxonomy" id="408172"/>
    <lineage>
        <taxon>unclassified sequences</taxon>
        <taxon>metagenomes</taxon>
        <taxon>ecological metagenomes</taxon>
    </lineage>
</organism>
<gene>
    <name evidence="1" type="ORF">METZ01_LOCUS461534</name>
</gene>
<reference evidence="1" key="1">
    <citation type="submission" date="2018-05" db="EMBL/GenBank/DDBJ databases">
        <authorList>
            <person name="Lanie J.A."/>
            <person name="Ng W.-L."/>
            <person name="Kazmierczak K.M."/>
            <person name="Andrzejewski T.M."/>
            <person name="Davidsen T.M."/>
            <person name="Wayne K.J."/>
            <person name="Tettelin H."/>
            <person name="Glass J.I."/>
            <person name="Rusch D."/>
            <person name="Podicherti R."/>
            <person name="Tsui H.-C.T."/>
            <person name="Winkler M.E."/>
        </authorList>
    </citation>
    <scope>NUCLEOTIDE SEQUENCE</scope>
</reference>
<name>A0A383AM89_9ZZZZ</name>
<evidence type="ECO:0000313" key="1">
    <source>
        <dbReference type="EMBL" id="SVE08680.1"/>
    </source>
</evidence>
<sequence length="250" mass="28637">FFLCDIEQGEYFFGIGEETKGAHFFVTTSVQTSLLQFDNNSIFTKKKFHDYLPDSLKLNHGWITKLNNVLFNNPQPKQKHIIIKDEGFEISEGTILKPKAGEIIAIESLSGKWKYRSEDIECSNIPFLLTEGMWLETLEEKSGYKKVNNVSSLKGELCFTLIYNSGKYLRTYSKTALKDQIQIDKQRLKNKSDSGKEEFSNSLINLSNILKTDSEPIITESHVHPLIECVSLMAKESHFTINVKLDRLDL</sequence>
<proteinExistence type="predicted"/>
<dbReference type="AlphaFoldDB" id="A0A383AM89"/>
<protein>
    <submittedName>
        <fullName evidence="1">Uncharacterized protein</fullName>
    </submittedName>
</protein>
<feature type="non-terminal residue" evidence="1">
    <location>
        <position position="1"/>
    </location>
</feature>